<proteinExistence type="predicted"/>
<accession>A0ABQ9HC89</accession>
<keyword evidence="3" id="KW-1185">Reference proteome</keyword>
<sequence>MKGLIYHTSVESEEELLARIMAAADLGLLGIGDRVYQKMVRRYRVCVDVAGRHSEPFLRGRGQHVMWWCFVYCGETVREPAWNLPRRIGRVQLPSLVHEIWPYKAGNAMTGATLAPIHRPPWRTLNKLLRNLVSCNICTRRCRSCLPAPRAVLVTHAGAQSLLGQQPANCPPRSGRMRKRDGTGVPRENPLATSKVHHVTDMRNTSSGIERGLDICRGLAEEERPGNFSTAESCSNVGSGLEELVLCPNAPLNIQHVVMNPDERQPSGQRRLLMEFDEIVPACVARAAGRPASLRSAVLPRAGGEDRKMRRDVPLPRVGRLTCASSSTFFTAPSCHTTPRGVTGPRVHMSTARPPSHGPIPVISENYKNRNLDGRTGKRTRVLPSASTVRYHSATSLDGGSPSPGPSSDIALRRGKRYNRKFLIILSSHRLLQQGVGPVGVEGGSDVSQVGVASQFSPCPTSPQCSRDLRAPSRTVAFTLRVSRPLVHSHHKYLVRHRLTISRRRPSSTRHSITTLS</sequence>
<feature type="region of interest" description="Disordered" evidence="1">
    <location>
        <begin position="169"/>
        <end position="190"/>
    </location>
</feature>
<gene>
    <name evidence="2" type="ORF">PR048_018346</name>
</gene>
<evidence type="ECO:0000256" key="1">
    <source>
        <dbReference type="SAM" id="MobiDB-lite"/>
    </source>
</evidence>
<name>A0ABQ9HC89_9NEOP</name>
<feature type="compositionally biased region" description="Basic and acidic residues" evidence="1">
    <location>
        <begin position="367"/>
        <end position="376"/>
    </location>
</feature>
<evidence type="ECO:0000313" key="3">
    <source>
        <dbReference type="Proteomes" id="UP001159363"/>
    </source>
</evidence>
<dbReference type="EMBL" id="JARBHB010000006">
    <property type="protein sequence ID" value="KAJ8881860.1"/>
    <property type="molecule type" value="Genomic_DNA"/>
</dbReference>
<evidence type="ECO:0000313" key="2">
    <source>
        <dbReference type="EMBL" id="KAJ8881860.1"/>
    </source>
</evidence>
<comment type="caution">
    <text evidence="2">The sequence shown here is derived from an EMBL/GenBank/DDBJ whole genome shotgun (WGS) entry which is preliminary data.</text>
</comment>
<reference evidence="2 3" key="1">
    <citation type="submission" date="2023-02" db="EMBL/GenBank/DDBJ databases">
        <title>LHISI_Scaffold_Assembly.</title>
        <authorList>
            <person name="Stuart O.P."/>
            <person name="Cleave R."/>
            <person name="Magrath M.J.L."/>
            <person name="Mikheyev A.S."/>
        </authorList>
    </citation>
    <scope>NUCLEOTIDE SEQUENCE [LARGE SCALE GENOMIC DNA]</scope>
    <source>
        <strain evidence="2">Daus_M_001</strain>
        <tissue evidence="2">Leg muscle</tissue>
    </source>
</reference>
<protein>
    <submittedName>
        <fullName evidence="2">Uncharacterized protein</fullName>
    </submittedName>
</protein>
<organism evidence="2 3">
    <name type="scientific">Dryococelus australis</name>
    <dbReference type="NCBI Taxonomy" id="614101"/>
    <lineage>
        <taxon>Eukaryota</taxon>
        <taxon>Metazoa</taxon>
        <taxon>Ecdysozoa</taxon>
        <taxon>Arthropoda</taxon>
        <taxon>Hexapoda</taxon>
        <taxon>Insecta</taxon>
        <taxon>Pterygota</taxon>
        <taxon>Neoptera</taxon>
        <taxon>Polyneoptera</taxon>
        <taxon>Phasmatodea</taxon>
        <taxon>Verophasmatodea</taxon>
        <taxon>Anareolatae</taxon>
        <taxon>Phasmatidae</taxon>
        <taxon>Eurycanthinae</taxon>
        <taxon>Dryococelus</taxon>
    </lineage>
</organism>
<dbReference type="Proteomes" id="UP001159363">
    <property type="component" value="Chromosome 5"/>
</dbReference>
<feature type="compositionally biased region" description="Polar residues" evidence="1">
    <location>
        <begin position="385"/>
        <end position="398"/>
    </location>
</feature>
<feature type="region of interest" description="Disordered" evidence="1">
    <location>
        <begin position="340"/>
        <end position="411"/>
    </location>
</feature>